<dbReference type="PROSITE" id="PS51767">
    <property type="entry name" value="PEPTIDASE_A1"/>
    <property type="match status" value="1"/>
</dbReference>
<evidence type="ECO:0000313" key="3">
    <source>
        <dbReference type="EMBL" id="KAJ7609518.1"/>
    </source>
</evidence>
<comment type="caution">
    <text evidence="3">The sequence shown here is derived from an EMBL/GenBank/DDBJ whole genome shotgun (WGS) entry which is preliminary data.</text>
</comment>
<protein>
    <submittedName>
        <fullName evidence="3">Aspartic peptidase domain-containing protein</fullName>
    </submittedName>
</protein>
<organism evidence="3 4">
    <name type="scientific">Roridomyces roridus</name>
    <dbReference type="NCBI Taxonomy" id="1738132"/>
    <lineage>
        <taxon>Eukaryota</taxon>
        <taxon>Fungi</taxon>
        <taxon>Dikarya</taxon>
        <taxon>Basidiomycota</taxon>
        <taxon>Agaricomycotina</taxon>
        <taxon>Agaricomycetes</taxon>
        <taxon>Agaricomycetidae</taxon>
        <taxon>Agaricales</taxon>
        <taxon>Marasmiineae</taxon>
        <taxon>Mycenaceae</taxon>
        <taxon>Roridomyces</taxon>
    </lineage>
</organism>
<dbReference type="Pfam" id="PF00026">
    <property type="entry name" value="Asp"/>
    <property type="match status" value="1"/>
</dbReference>
<evidence type="ECO:0000256" key="1">
    <source>
        <dbReference type="ARBA" id="ARBA00007447"/>
    </source>
</evidence>
<dbReference type="PANTHER" id="PTHR47966">
    <property type="entry name" value="BETA-SITE APP-CLEAVING ENZYME, ISOFORM A-RELATED"/>
    <property type="match status" value="1"/>
</dbReference>
<sequence length="486" mass="53366">MSHKIVPTPPSVFDIDLVIRSLSADEELTDAAGARRRFQQRHGTGIPAVDDRPVSAPTTMGSLAPAVESTSPVASVPSQSLGVSWSTASYIPVHADHGPAPAATSDSSDQVTVSFETKTRGTVCQVSGTLIFGEPLDPGASKRYFPVEFDLGSNDTWINGPTLAFQLRGQSGALPLYWKPRIEQTRSVRISDLAHTVTYADGSFVSFELWSDFIYLPPLRSDIPPQEQDKFWLPLTFGAATSLKIEHFFRSPVSGMLGLGRRELSSRSPPTFLRQVLPMLETPEITILLRRTKGTITFGKRSIYPATRYADESWNLSIPLEGRSHWIVASTSKTLNGEAYLYTNGTAELDSGAAFCYIDDHFVQAYYSNIAGSKHKIITNDPEGTGPAVDYYVFPVNTPTESLPQVKLDIGGHMFALEMSRLPGAAKHLIEGEEYYIGAIQPKSPVVGDGPDLIGRVALVNMEINLQMPEDKPHTMSWRRKDLHFP</sequence>
<accession>A0AAD7B3D1</accession>
<comment type="similarity">
    <text evidence="1">Belongs to the peptidase A1 family.</text>
</comment>
<dbReference type="SUPFAM" id="SSF50630">
    <property type="entry name" value="Acid proteases"/>
    <property type="match status" value="1"/>
</dbReference>
<dbReference type="PANTHER" id="PTHR47966:SF1">
    <property type="entry name" value="ASPARTYL PROTEINASE"/>
    <property type="match status" value="1"/>
</dbReference>
<dbReference type="EMBL" id="JARKIF010000040">
    <property type="protein sequence ID" value="KAJ7609518.1"/>
    <property type="molecule type" value="Genomic_DNA"/>
</dbReference>
<dbReference type="GO" id="GO:0004190">
    <property type="term" value="F:aspartic-type endopeptidase activity"/>
    <property type="evidence" value="ECO:0007669"/>
    <property type="project" value="InterPro"/>
</dbReference>
<dbReference type="AlphaFoldDB" id="A0AAD7B3D1"/>
<gene>
    <name evidence="3" type="ORF">FB45DRAFT_944619</name>
</gene>
<evidence type="ECO:0000313" key="4">
    <source>
        <dbReference type="Proteomes" id="UP001221142"/>
    </source>
</evidence>
<dbReference type="Gene3D" id="2.40.70.10">
    <property type="entry name" value="Acid Proteases"/>
    <property type="match status" value="2"/>
</dbReference>
<dbReference type="InterPro" id="IPR001461">
    <property type="entry name" value="Aspartic_peptidase_A1"/>
</dbReference>
<dbReference type="GO" id="GO:0006508">
    <property type="term" value="P:proteolysis"/>
    <property type="evidence" value="ECO:0007669"/>
    <property type="project" value="InterPro"/>
</dbReference>
<dbReference type="InterPro" id="IPR021109">
    <property type="entry name" value="Peptidase_aspartic_dom_sf"/>
</dbReference>
<feature type="domain" description="Peptidase A1" evidence="2">
    <location>
        <begin position="132"/>
        <end position="477"/>
    </location>
</feature>
<dbReference type="InterPro" id="IPR033121">
    <property type="entry name" value="PEPTIDASE_A1"/>
</dbReference>
<name>A0AAD7B3D1_9AGAR</name>
<evidence type="ECO:0000259" key="2">
    <source>
        <dbReference type="PROSITE" id="PS51767"/>
    </source>
</evidence>
<proteinExistence type="inferred from homology"/>
<keyword evidence="4" id="KW-1185">Reference proteome</keyword>
<dbReference type="Proteomes" id="UP001221142">
    <property type="component" value="Unassembled WGS sequence"/>
</dbReference>
<reference evidence="3" key="1">
    <citation type="submission" date="2023-03" db="EMBL/GenBank/DDBJ databases">
        <title>Massive genome expansion in bonnet fungi (Mycena s.s.) driven by repeated elements and novel gene families across ecological guilds.</title>
        <authorList>
            <consortium name="Lawrence Berkeley National Laboratory"/>
            <person name="Harder C.B."/>
            <person name="Miyauchi S."/>
            <person name="Viragh M."/>
            <person name="Kuo A."/>
            <person name="Thoen E."/>
            <person name="Andreopoulos B."/>
            <person name="Lu D."/>
            <person name="Skrede I."/>
            <person name="Drula E."/>
            <person name="Henrissat B."/>
            <person name="Morin E."/>
            <person name="Kohler A."/>
            <person name="Barry K."/>
            <person name="LaButti K."/>
            <person name="Morin E."/>
            <person name="Salamov A."/>
            <person name="Lipzen A."/>
            <person name="Mereny Z."/>
            <person name="Hegedus B."/>
            <person name="Baldrian P."/>
            <person name="Stursova M."/>
            <person name="Weitz H."/>
            <person name="Taylor A."/>
            <person name="Grigoriev I.V."/>
            <person name="Nagy L.G."/>
            <person name="Martin F."/>
            <person name="Kauserud H."/>
        </authorList>
    </citation>
    <scope>NUCLEOTIDE SEQUENCE</scope>
    <source>
        <strain evidence="3">9284</strain>
    </source>
</reference>